<evidence type="ECO:0000256" key="4">
    <source>
        <dbReference type="ARBA" id="ARBA00022475"/>
    </source>
</evidence>
<dbReference type="OrthoDB" id="9811721at2"/>
<feature type="transmembrane region" description="Helical" evidence="8">
    <location>
        <begin position="53"/>
        <end position="73"/>
    </location>
</feature>
<dbReference type="SUPFAM" id="SSF81345">
    <property type="entry name" value="ABC transporter involved in vitamin B12 uptake, BtuC"/>
    <property type="match status" value="1"/>
</dbReference>
<evidence type="ECO:0000256" key="2">
    <source>
        <dbReference type="ARBA" id="ARBA00007935"/>
    </source>
</evidence>
<evidence type="ECO:0000256" key="9">
    <source>
        <dbReference type="SAM" id="SignalP"/>
    </source>
</evidence>
<feature type="transmembrane region" description="Helical" evidence="8">
    <location>
        <begin position="85"/>
        <end position="106"/>
    </location>
</feature>
<organism evidence="10 11">
    <name type="scientific">Cloacibacillus porcorum</name>
    <dbReference type="NCBI Taxonomy" id="1197717"/>
    <lineage>
        <taxon>Bacteria</taxon>
        <taxon>Thermotogati</taxon>
        <taxon>Synergistota</taxon>
        <taxon>Synergistia</taxon>
        <taxon>Synergistales</taxon>
        <taxon>Synergistaceae</taxon>
        <taxon>Cloacibacillus</taxon>
    </lineage>
</organism>
<keyword evidence="9" id="KW-0732">Signal</keyword>
<keyword evidence="3" id="KW-0813">Transport</keyword>
<comment type="subcellular location">
    <subcellularLocation>
        <location evidence="1">Cell membrane</location>
        <topology evidence="1">Multi-pass membrane protein</topology>
    </subcellularLocation>
</comment>
<evidence type="ECO:0000256" key="6">
    <source>
        <dbReference type="ARBA" id="ARBA00022989"/>
    </source>
</evidence>
<keyword evidence="7 8" id="KW-0472">Membrane</keyword>
<dbReference type="PANTHER" id="PTHR30472">
    <property type="entry name" value="FERRIC ENTEROBACTIN TRANSPORT SYSTEM PERMEASE PROTEIN"/>
    <property type="match status" value="1"/>
</dbReference>
<dbReference type="CDD" id="cd06550">
    <property type="entry name" value="TM_ABC_iron-siderophores_like"/>
    <property type="match status" value="1"/>
</dbReference>
<feature type="chain" id="PRO_5008539007" evidence="9">
    <location>
        <begin position="19"/>
        <end position="325"/>
    </location>
</feature>
<feature type="signal peptide" evidence="9">
    <location>
        <begin position="1"/>
        <end position="18"/>
    </location>
</feature>
<proteinExistence type="inferred from homology"/>
<evidence type="ECO:0000256" key="3">
    <source>
        <dbReference type="ARBA" id="ARBA00022448"/>
    </source>
</evidence>
<evidence type="ECO:0000256" key="7">
    <source>
        <dbReference type="ARBA" id="ARBA00023136"/>
    </source>
</evidence>
<dbReference type="GO" id="GO:0005886">
    <property type="term" value="C:plasma membrane"/>
    <property type="evidence" value="ECO:0007669"/>
    <property type="project" value="UniProtKB-SubCell"/>
</dbReference>
<feature type="transmembrane region" description="Helical" evidence="8">
    <location>
        <begin position="143"/>
        <end position="164"/>
    </location>
</feature>
<feature type="transmembrane region" description="Helical" evidence="8">
    <location>
        <begin position="233"/>
        <end position="254"/>
    </location>
</feature>
<name>A0A1B2I7U9_9BACT</name>
<dbReference type="Pfam" id="PF01032">
    <property type="entry name" value="FecCD"/>
    <property type="match status" value="1"/>
</dbReference>
<evidence type="ECO:0000256" key="8">
    <source>
        <dbReference type="SAM" id="Phobius"/>
    </source>
</evidence>
<dbReference type="Proteomes" id="UP000093044">
    <property type="component" value="Chromosome"/>
</dbReference>
<dbReference type="Gene3D" id="1.10.3470.10">
    <property type="entry name" value="ABC transporter involved in vitamin B12 uptake, BtuC"/>
    <property type="match status" value="1"/>
</dbReference>
<reference evidence="10" key="1">
    <citation type="submission" date="2016-08" db="EMBL/GenBank/DDBJ databases">
        <title>Complete genome of Cloacibacillus porcorum.</title>
        <authorList>
            <person name="Looft T."/>
            <person name="Bayles D.O."/>
            <person name="Alt D.P."/>
        </authorList>
    </citation>
    <scope>NUCLEOTIDE SEQUENCE [LARGE SCALE GENOMIC DNA]</scope>
    <source>
        <strain evidence="10">CL-84</strain>
    </source>
</reference>
<dbReference type="AlphaFoldDB" id="A0A1B2I7U9"/>
<accession>A0A1B2I7U9</accession>
<dbReference type="InterPro" id="IPR000522">
    <property type="entry name" value="ABC_transptr_permease_BtuC"/>
</dbReference>
<feature type="transmembrane region" description="Helical" evidence="8">
    <location>
        <begin position="274"/>
        <end position="297"/>
    </location>
</feature>
<feature type="transmembrane region" description="Helical" evidence="8">
    <location>
        <begin position="112"/>
        <end position="131"/>
    </location>
</feature>
<dbReference type="GeneID" id="83058875"/>
<evidence type="ECO:0000256" key="5">
    <source>
        <dbReference type="ARBA" id="ARBA00022692"/>
    </source>
</evidence>
<dbReference type="FunFam" id="1.10.3470.10:FF:000001">
    <property type="entry name" value="Vitamin B12 ABC transporter permease BtuC"/>
    <property type="match status" value="1"/>
</dbReference>
<evidence type="ECO:0000256" key="1">
    <source>
        <dbReference type="ARBA" id="ARBA00004651"/>
    </source>
</evidence>
<dbReference type="PANTHER" id="PTHR30472:SF25">
    <property type="entry name" value="ABC TRANSPORTER PERMEASE PROTEIN MJ0876-RELATED"/>
    <property type="match status" value="1"/>
</dbReference>
<dbReference type="STRING" id="1197717.BED41_13565"/>
<dbReference type="KEGG" id="cpor:BED41_13565"/>
<dbReference type="GO" id="GO:0022857">
    <property type="term" value="F:transmembrane transporter activity"/>
    <property type="evidence" value="ECO:0007669"/>
    <property type="project" value="InterPro"/>
</dbReference>
<keyword evidence="6 8" id="KW-1133">Transmembrane helix</keyword>
<dbReference type="RefSeq" id="WP_066747423.1">
    <property type="nucleotide sequence ID" value="NZ_CP016757.1"/>
</dbReference>
<sequence length="325" mass="33968">MNKKIFLLLLLSAAVVCAAPFIGAHAVSPADIFGGAESAAAQILWELRLPRVLLGWLIGATLAVCGLIFQALFRNPLASPDMLGVSMGAAFGAVLYIRLGLAVSLFGLIQGISLAAFGGAFLAIMALYLAGSLRRGGMSLASLLLAGVALNFLFGSLNMIIQYSGGYTDTFRMMRWTMGGLQTVGFASSLASLPGLLLILLIGWLTGPQLDLFVCGEEMAASRGVSVNGLRKLLFLSVSLVVGVSVALSGPIGFVGLMCPHICRRITGSAHRELTVACALFGGAFLVICDTAARLLWSPAEIPVGIITSCLGSIFFLWLLIKGGR</sequence>
<evidence type="ECO:0000313" key="11">
    <source>
        <dbReference type="Proteomes" id="UP000093044"/>
    </source>
</evidence>
<evidence type="ECO:0000313" key="10">
    <source>
        <dbReference type="EMBL" id="ANZ46031.1"/>
    </source>
</evidence>
<keyword evidence="5 8" id="KW-0812">Transmembrane</keyword>
<keyword evidence="11" id="KW-1185">Reference proteome</keyword>
<dbReference type="EMBL" id="CP016757">
    <property type="protein sequence ID" value="ANZ46031.1"/>
    <property type="molecule type" value="Genomic_DNA"/>
</dbReference>
<feature type="transmembrane region" description="Helical" evidence="8">
    <location>
        <begin position="184"/>
        <end position="205"/>
    </location>
</feature>
<dbReference type="InterPro" id="IPR037294">
    <property type="entry name" value="ABC_BtuC-like"/>
</dbReference>
<comment type="similarity">
    <text evidence="2">Belongs to the binding-protein-dependent transport system permease family. FecCD subfamily.</text>
</comment>
<keyword evidence="4" id="KW-1003">Cell membrane</keyword>
<protein>
    <submittedName>
        <fullName evidence="10">Fe3+-siderophore ABC transporter permease</fullName>
    </submittedName>
</protein>
<gene>
    <name evidence="10" type="ORF">BED41_13565</name>
</gene>
<feature type="transmembrane region" description="Helical" evidence="8">
    <location>
        <begin position="304"/>
        <end position="321"/>
    </location>
</feature>